<accession>A0A2R6RZR7</accession>
<reference evidence="2 3" key="1">
    <citation type="submission" date="2018-02" db="EMBL/GenBank/DDBJ databases">
        <title>Genome sequence of the basidiomycete white-rot fungus Phlebia centrifuga.</title>
        <authorList>
            <person name="Granchi Z."/>
            <person name="Peng M."/>
            <person name="de Vries R.P."/>
            <person name="Hilden K."/>
            <person name="Makela M.R."/>
            <person name="Grigoriev I."/>
            <person name="Riley R."/>
        </authorList>
    </citation>
    <scope>NUCLEOTIDE SEQUENCE [LARGE SCALE GENOMIC DNA]</scope>
    <source>
        <strain evidence="2 3">FBCC195</strain>
    </source>
</reference>
<evidence type="ECO:0000313" key="3">
    <source>
        <dbReference type="Proteomes" id="UP000186601"/>
    </source>
</evidence>
<proteinExistence type="predicted"/>
<evidence type="ECO:0000256" key="1">
    <source>
        <dbReference type="SAM" id="MobiDB-lite"/>
    </source>
</evidence>
<gene>
    <name evidence="2" type="ORF">PHLCEN_2v1535</name>
</gene>
<dbReference type="AlphaFoldDB" id="A0A2R6RZR7"/>
<feature type="region of interest" description="Disordered" evidence="1">
    <location>
        <begin position="1"/>
        <end position="35"/>
    </location>
</feature>
<dbReference type="EMBL" id="MLYV02000122">
    <property type="protein sequence ID" value="PSS35510.1"/>
    <property type="molecule type" value="Genomic_DNA"/>
</dbReference>
<dbReference type="Proteomes" id="UP000186601">
    <property type="component" value="Unassembled WGS sequence"/>
</dbReference>
<name>A0A2R6RZR7_9APHY</name>
<comment type="caution">
    <text evidence="2">The sequence shown here is derived from an EMBL/GenBank/DDBJ whole genome shotgun (WGS) entry which is preliminary data.</text>
</comment>
<keyword evidence="3" id="KW-1185">Reference proteome</keyword>
<evidence type="ECO:0000313" key="2">
    <source>
        <dbReference type="EMBL" id="PSS35510.1"/>
    </source>
</evidence>
<sequence length="49" mass="5157">MLDSGPRAGAERPSFAPGVRAPAQDGIGGDFGNFRVTFDEDPPMFEMAA</sequence>
<protein>
    <submittedName>
        <fullName evidence="2">Uncharacterized protein</fullName>
    </submittedName>
</protein>
<organism evidence="2 3">
    <name type="scientific">Hermanssonia centrifuga</name>
    <dbReference type="NCBI Taxonomy" id="98765"/>
    <lineage>
        <taxon>Eukaryota</taxon>
        <taxon>Fungi</taxon>
        <taxon>Dikarya</taxon>
        <taxon>Basidiomycota</taxon>
        <taxon>Agaricomycotina</taxon>
        <taxon>Agaricomycetes</taxon>
        <taxon>Polyporales</taxon>
        <taxon>Meruliaceae</taxon>
        <taxon>Hermanssonia</taxon>
    </lineage>
</organism>